<sequence length="127" mass="13670">MNLVPSDLPRPDSAASMAKPGFDIILAVSSARQTALPTVRLLRARAQDESHAARLTALREMLGGHAGGARSVDRGPVRFFDLSEAANGPSQTMNSLFTRGFQPMLNPSDIDQPLSVEPIPPVEDFME</sequence>
<dbReference type="EMBL" id="JACIJH010000005">
    <property type="protein sequence ID" value="MBB5706572.1"/>
    <property type="molecule type" value="Genomic_DNA"/>
</dbReference>
<dbReference type="RefSeq" id="WP_184097606.1">
    <property type="nucleotide sequence ID" value="NZ_JACIJH010000005.1"/>
</dbReference>
<gene>
    <name evidence="2" type="ORF">FHR21_001929</name>
</gene>
<evidence type="ECO:0000313" key="2">
    <source>
        <dbReference type="EMBL" id="MBB5706572.1"/>
    </source>
</evidence>
<accession>A0A7W9EQE0</accession>
<evidence type="ECO:0000313" key="3">
    <source>
        <dbReference type="Proteomes" id="UP000537161"/>
    </source>
</evidence>
<protein>
    <submittedName>
        <fullName evidence="2">Uncharacterized protein</fullName>
    </submittedName>
</protein>
<dbReference type="AlphaFoldDB" id="A0A7W9EQE0"/>
<comment type="caution">
    <text evidence="2">The sequence shown here is derived from an EMBL/GenBank/DDBJ whole genome shotgun (WGS) entry which is preliminary data.</text>
</comment>
<feature type="region of interest" description="Disordered" evidence="1">
    <location>
        <begin position="108"/>
        <end position="127"/>
    </location>
</feature>
<name>A0A7W9EQE0_9SPHN</name>
<organism evidence="2 3">
    <name type="scientific">Sphingopyxis panaciterrulae</name>
    <dbReference type="NCBI Taxonomy" id="462372"/>
    <lineage>
        <taxon>Bacteria</taxon>
        <taxon>Pseudomonadati</taxon>
        <taxon>Pseudomonadota</taxon>
        <taxon>Alphaproteobacteria</taxon>
        <taxon>Sphingomonadales</taxon>
        <taxon>Sphingomonadaceae</taxon>
        <taxon>Sphingopyxis</taxon>
    </lineage>
</organism>
<proteinExistence type="predicted"/>
<keyword evidence="3" id="KW-1185">Reference proteome</keyword>
<reference evidence="2 3" key="1">
    <citation type="submission" date="2020-08" db="EMBL/GenBank/DDBJ databases">
        <title>Genomic Encyclopedia of Type Strains, Phase IV (KMG-IV): sequencing the most valuable type-strain genomes for metagenomic binning, comparative biology and taxonomic classification.</title>
        <authorList>
            <person name="Goeker M."/>
        </authorList>
    </citation>
    <scope>NUCLEOTIDE SEQUENCE [LARGE SCALE GENOMIC DNA]</scope>
    <source>
        <strain evidence="2 3">DSM 27163</strain>
    </source>
</reference>
<dbReference type="Proteomes" id="UP000537161">
    <property type="component" value="Unassembled WGS sequence"/>
</dbReference>
<evidence type="ECO:0000256" key="1">
    <source>
        <dbReference type="SAM" id="MobiDB-lite"/>
    </source>
</evidence>